<protein>
    <submittedName>
        <fullName evidence="1">Uncharacterized protein</fullName>
    </submittedName>
</protein>
<name>A0ABR9ITA1_RHIVS</name>
<dbReference type="EMBL" id="JADBEC010000001">
    <property type="protein sequence ID" value="MBE1506427.1"/>
    <property type="molecule type" value="Genomic_DNA"/>
</dbReference>
<comment type="caution">
    <text evidence="1">The sequence shown here is derived from an EMBL/GenBank/DDBJ whole genome shotgun (WGS) entry which is preliminary data.</text>
</comment>
<gene>
    <name evidence="1" type="ORF">H4W29_003608</name>
</gene>
<proteinExistence type="predicted"/>
<sequence length="54" mass="5902">MRIYCLIIALQLGLLMWVGAYYSAQGFYLTFSASHSQTVAFASPDIGAIRTGAR</sequence>
<reference evidence="1 2" key="1">
    <citation type="submission" date="2020-10" db="EMBL/GenBank/DDBJ databases">
        <title>Sequencing the genomes of 1000 actinobacteria strains.</title>
        <authorList>
            <person name="Klenk H.-P."/>
        </authorList>
    </citation>
    <scope>NUCLEOTIDE SEQUENCE [LARGE SCALE GENOMIC DNA]</scope>
    <source>
        <strain evidence="1 2">DSM 7307</strain>
    </source>
</reference>
<evidence type="ECO:0000313" key="1">
    <source>
        <dbReference type="EMBL" id="MBE1506427.1"/>
    </source>
</evidence>
<organism evidence="1 2">
    <name type="scientific">Rhizobium viscosum</name>
    <name type="common">Arthrobacter viscosus</name>
    <dbReference type="NCBI Taxonomy" id="1673"/>
    <lineage>
        <taxon>Bacteria</taxon>
        <taxon>Pseudomonadati</taxon>
        <taxon>Pseudomonadota</taxon>
        <taxon>Alphaproteobacteria</taxon>
        <taxon>Hyphomicrobiales</taxon>
        <taxon>Rhizobiaceae</taxon>
        <taxon>Rhizobium/Agrobacterium group</taxon>
        <taxon>Rhizobium</taxon>
    </lineage>
</organism>
<dbReference type="Proteomes" id="UP000620262">
    <property type="component" value="Unassembled WGS sequence"/>
</dbReference>
<keyword evidence="2" id="KW-1185">Reference proteome</keyword>
<accession>A0ABR9ITA1</accession>
<evidence type="ECO:0000313" key="2">
    <source>
        <dbReference type="Proteomes" id="UP000620262"/>
    </source>
</evidence>